<proteinExistence type="predicted"/>
<feature type="transmembrane region" description="Helical" evidence="1">
    <location>
        <begin position="54"/>
        <end position="80"/>
    </location>
</feature>
<keyword evidence="1" id="KW-0472">Membrane</keyword>
<evidence type="ECO:0000313" key="3">
    <source>
        <dbReference type="Proteomes" id="UP000292118"/>
    </source>
</evidence>
<feature type="transmembrane region" description="Helical" evidence="1">
    <location>
        <begin position="121"/>
        <end position="144"/>
    </location>
</feature>
<dbReference type="AlphaFoldDB" id="A0A4P6F279"/>
<gene>
    <name evidence="2" type="ORF">ET471_05975</name>
</gene>
<name>A0A4P6F279_9MICO</name>
<feature type="transmembrane region" description="Helical" evidence="1">
    <location>
        <begin position="20"/>
        <end position="42"/>
    </location>
</feature>
<organism evidence="2 3">
    <name type="scientific">Xylanimonas protaetiae</name>
    <dbReference type="NCBI Taxonomy" id="2509457"/>
    <lineage>
        <taxon>Bacteria</taxon>
        <taxon>Bacillati</taxon>
        <taxon>Actinomycetota</taxon>
        <taxon>Actinomycetes</taxon>
        <taxon>Micrococcales</taxon>
        <taxon>Promicromonosporaceae</taxon>
        <taxon>Xylanimonas</taxon>
    </lineage>
</organism>
<protein>
    <submittedName>
        <fullName evidence="2">Uncharacterized protein</fullName>
    </submittedName>
</protein>
<sequence length="151" mass="15289">MSVTQSSAAVRPGMDAVSKVMAGIGAGLLAGLVGGVVARVMMRFVALVIGEVPGFNLGATLMICVAFGIFVVPGAVAAAFRARRTTVALLVLGAGAVAFATVAEAVTVLEDRVLTTGQGVTLLVVAVGFLAAVLSLAVAAWWFARRFTTPR</sequence>
<dbReference type="RefSeq" id="WP_129187040.1">
    <property type="nucleotide sequence ID" value="NZ_CP035493.1"/>
</dbReference>
<feature type="transmembrane region" description="Helical" evidence="1">
    <location>
        <begin position="87"/>
        <end position="109"/>
    </location>
</feature>
<accession>A0A4P6F279</accession>
<keyword evidence="1" id="KW-0812">Transmembrane</keyword>
<keyword evidence="1" id="KW-1133">Transmembrane helix</keyword>
<evidence type="ECO:0000313" key="2">
    <source>
        <dbReference type="EMBL" id="QAY69642.1"/>
    </source>
</evidence>
<evidence type="ECO:0000256" key="1">
    <source>
        <dbReference type="SAM" id="Phobius"/>
    </source>
</evidence>
<dbReference type="KEGG" id="xya:ET471_05975"/>
<dbReference type="EMBL" id="CP035493">
    <property type="protein sequence ID" value="QAY69642.1"/>
    <property type="molecule type" value="Genomic_DNA"/>
</dbReference>
<keyword evidence="3" id="KW-1185">Reference proteome</keyword>
<dbReference type="Proteomes" id="UP000292118">
    <property type="component" value="Chromosome"/>
</dbReference>
<reference evidence="2 3" key="1">
    <citation type="submission" date="2019-01" db="EMBL/GenBank/DDBJ databases">
        <title>Genome sequencing of strain FW10M-9.</title>
        <authorList>
            <person name="Heo J."/>
            <person name="Kim S.-J."/>
            <person name="Kim J.-S."/>
            <person name="Hong S.-B."/>
            <person name="Kwon S.-W."/>
        </authorList>
    </citation>
    <scope>NUCLEOTIDE SEQUENCE [LARGE SCALE GENOMIC DNA]</scope>
    <source>
        <strain evidence="2 3">FW10M-9</strain>
    </source>
</reference>